<reference evidence="2 3" key="1">
    <citation type="submission" date="2018-01" db="EMBL/GenBank/DDBJ databases">
        <title>Genome Sequencing and Assembly of Anaerobacter polyendosporus strain CT4.</title>
        <authorList>
            <person name="Tachaapaikoon C."/>
            <person name="Sutheeworapong S."/>
            <person name="Jenjaroenpun P."/>
            <person name="Wongsurawat T."/>
            <person name="Nookeaw I."/>
            <person name="Cheawchanlertfa P."/>
            <person name="Kosugi A."/>
            <person name="Cheevadhanarak S."/>
            <person name="Ratanakhanokchai K."/>
        </authorList>
    </citation>
    <scope>NUCLEOTIDE SEQUENCE [LARGE SCALE GENOMIC DNA]</scope>
    <source>
        <strain evidence="2 3">CT4</strain>
    </source>
</reference>
<dbReference type="Proteomes" id="UP000286268">
    <property type="component" value="Chromosome"/>
</dbReference>
<dbReference type="EMBL" id="CP025746">
    <property type="protein sequence ID" value="QAA34049.1"/>
    <property type="molecule type" value="Genomic_DNA"/>
</dbReference>
<proteinExistence type="predicted"/>
<dbReference type="AlphaFoldDB" id="A0A410DY86"/>
<dbReference type="InterPro" id="IPR009078">
    <property type="entry name" value="Ferritin-like_SF"/>
</dbReference>
<sequence>MMHMSIQAPPKEIVIELNRVLKGTQMGLEAFENLQKKAKDNSLKQIFLQVQATYLMHSNILKERINQLGGVPKEQVGLIGTLSQIYENIKNLTVDSDEQVLNEAYKACKTGFTMGDRFIEDNDNLDSTSREIIEKIIQDNKDLAQIFLNKISQSKF</sequence>
<gene>
    <name evidence="2" type="ORF">C1I91_21830</name>
</gene>
<dbReference type="KEGG" id="cmah:C1I91_21830"/>
<accession>A0A410DY86</accession>
<dbReference type="CDD" id="cd00657">
    <property type="entry name" value="Ferritin_like"/>
    <property type="match status" value="1"/>
</dbReference>
<keyword evidence="3" id="KW-1185">Reference proteome</keyword>
<dbReference type="InterPro" id="IPR019052">
    <property type="entry name" value="DUF2383"/>
</dbReference>
<dbReference type="Pfam" id="PF09537">
    <property type="entry name" value="DUF2383"/>
    <property type="match status" value="1"/>
</dbReference>
<evidence type="ECO:0000313" key="2">
    <source>
        <dbReference type="EMBL" id="QAA34049.1"/>
    </source>
</evidence>
<name>A0A410DY86_9CLOT</name>
<dbReference type="SUPFAM" id="SSF47240">
    <property type="entry name" value="Ferritin-like"/>
    <property type="match status" value="1"/>
</dbReference>
<organism evidence="2 3">
    <name type="scientific">Clostridium manihotivorum</name>
    <dbReference type="NCBI Taxonomy" id="2320868"/>
    <lineage>
        <taxon>Bacteria</taxon>
        <taxon>Bacillati</taxon>
        <taxon>Bacillota</taxon>
        <taxon>Clostridia</taxon>
        <taxon>Eubacteriales</taxon>
        <taxon>Clostridiaceae</taxon>
        <taxon>Clostridium</taxon>
    </lineage>
</organism>
<dbReference type="InterPro" id="IPR012347">
    <property type="entry name" value="Ferritin-like"/>
</dbReference>
<evidence type="ECO:0000259" key="1">
    <source>
        <dbReference type="Pfam" id="PF09537"/>
    </source>
</evidence>
<dbReference type="Gene3D" id="1.20.1260.10">
    <property type="match status" value="1"/>
</dbReference>
<dbReference type="OrthoDB" id="1647734at2"/>
<protein>
    <recommendedName>
        <fullName evidence="1">DUF2383 domain-containing protein</fullName>
    </recommendedName>
</protein>
<feature type="domain" description="DUF2383" evidence="1">
    <location>
        <begin position="14"/>
        <end position="120"/>
    </location>
</feature>
<evidence type="ECO:0000313" key="3">
    <source>
        <dbReference type="Proteomes" id="UP000286268"/>
    </source>
</evidence>